<dbReference type="Pfam" id="PF02386">
    <property type="entry name" value="TrkH"/>
    <property type="match status" value="1"/>
</dbReference>
<keyword evidence="5 8" id="KW-1133">Transmembrane helix</keyword>
<evidence type="ECO:0000256" key="6">
    <source>
        <dbReference type="ARBA" id="ARBA00023065"/>
    </source>
</evidence>
<feature type="transmembrane region" description="Helical" evidence="8">
    <location>
        <begin position="29"/>
        <end position="47"/>
    </location>
</feature>
<feature type="transmembrane region" description="Helical" evidence="8">
    <location>
        <begin position="90"/>
        <end position="113"/>
    </location>
</feature>
<keyword evidence="10" id="KW-1185">Reference proteome</keyword>
<dbReference type="Proteomes" id="UP001216440">
    <property type="component" value="Chromosome"/>
</dbReference>
<evidence type="ECO:0000256" key="7">
    <source>
        <dbReference type="ARBA" id="ARBA00023136"/>
    </source>
</evidence>
<feature type="transmembrane region" description="Helical" evidence="8">
    <location>
        <begin position="397"/>
        <end position="418"/>
    </location>
</feature>
<evidence type="ECO:0000256" key="4">
    <source>
        <dbReference type="ARBA" id="ARBA00022692"/>
    </source>
</evidence>
<feature type="transmembrane region" description="Helical" evidence="8">
    <location>
        <begin position="248"/>
        <end position="269"/>
    </location>
</feature>
<keyword evidence="7 8" id="KW-0472">Membrane</keyword>
<feature type="transmembrane region" description="Helical" evidence="8">
    <location>
        <begin position="139"/>
        <end position="164"/>
    </location>
</feature>
<dbReference type="InterPro" id="IPR003445">
    <property type="entry name" value="Cat_transpt"/>
</dbReference>
<dbReference type="PANTHER" id="PTHR32024">
    <property type="entry name" value="TRK SYSTEM POTASSIUM UPTAKE PROTEIN TRKG-RELATED"/>
    <property type="match status" value="1"/>
</dbReference>
<evidence type="ECO:0000313" key="9">
    <source>
        <dbReference type="EMBL" id="WGD40123.1"/>
    </source>
</evidence>
<evidence type="ECO:0000256" key="3">
    <source>
        <dbReference type="ARBA" id="ARBA00022475"/>
    </source>
</evidence>
<proteinExistence type="predicted"/>
<feature type="transmembrane region" description="Helical" evidence="8">
    <location>
        <begin position="59"/>
        <end position="78"/>
    </location>
</feature>
<evidence type="ECO:0000256" key="2">
    <source>
        <dbReference type="ARBA" id="ARBA00022448"/>
    </source>
</evidence>
<protein>
    <submittedName>
        <fullName evidence="9">Potassium transporter TrkG</fullName>
    </submittedName>
</protein>
<evidence type="ECO:0000256" key="8">
    <source>
        <dbReference type="SAM" id="Phobius"/>
    </source>
</evidence>
<keyword evidence="4 8" id="KW-0812">Transmembrane</keyword>
<gene>
    <name evidence="9" type="ORF">PYS65_08270</name>
</gene>
<accession>A0ABY8K0T0</accession>
<feature type="transmembrane region" description="Helical" evidence="8">
    <location>
        <begin position="369"/>
        <end position="390"/>
    </location>
</feature>
<reference evidence="9 10" key="1">
    <citation type="submission" date="2023-03" db="EMBL/GenBank/DDBJ databases">
        <authorList>
            <person name="Mo P."/>
        </authorList>
    </citation>
    <scope>NUCLEOTIDE SEQUENCE [LARGE SCALE GENOMIC DNA]</scope>
    <source>
        <strain evidence="9 10">HUAS 5</strain>
    </source>
</reference>
<keyword evidence="6" id="KW-0406">Ion transport</keyword>
<dbReference type="EMBL" id="CP121682">
    <property type="protein sequence ID" value="WGD40123.1"/>
    <property type="molecule type" value="Genomic_DNA"/>
</dbReference>
<dbReference type="RefSeq" id="WP_279333142.1">
    <property type="nucleotide sequence ID" value="NZ_CP121682.1"/>
</dbReference>
<organism evidence="9 10">
    <name type="scientific">Streptomyces cathayae</name>
    <dbReference type="NCBI Taxonomy" id="3031124"/>
    <lineage>
        <taxon>Bacteria</taxon>
        <taxon>Bacillati</taxon>
        <taxon>Actinomycetota</taxon>
        <taxon>Actinomycetes</taxon>
        <taxon>Kitasatosporales</taxon>
        <taxon>Streptomycetaceae</taxon>
        <taxon>Streptomyces</taxon>
    </lineage>
</organism>
<feature type="transmembrane region" description="Helical" evidence="8">
    <location>
        <begin position="424"/>
        <end position="450"/>
    </location>
</feature>
<evidence type="ECO:0000256" key="1">
    <source>
        <dbReference type="ARBA" id="ARBA00004651"/>
    </source>
</evidence>
<comment type="subcellular location">
    <subcellularLocation>
        <location evidence="1">Cell membrane</location>
        <topology evidence="1">Multi-pass membrane protein</topology>
    </subcellularLocation>
</comment>
<keyword evidence="3" id="KW-1003">Cell membrane</keyword>
<evidence type="ECO:0000313" key="10">
    <source>
        <dbReference type="Proteomes" id="UP001216440"/>
    </source>
</evidence>
<evidence type="ECO:0000256" key="5">
    <source>
        <dbReference type="ARBA" id="ARBA00022989"/>
    </source>
</evidence>
<dbReference type="PANTHER" id="PTHR32024:SF1">
    <property type="entry name" value="KTR SYSTEM POTASSIUM UPTAKE PROTEIN B"/>
    <property type="match status" value="1"/>
</dbReference>
<name>A0ABY8K0T0_9ACTN</name>
<keyword evidence="2" id="KW-0813">Transport</keyword>
<sequence>MAEGHRRLLVAVGTTRARWSRLAAYPTRGVVLAFAFVVVLGAALLMLPAATEPGRDTGVLTALFTSTGAVSGGLPLVGTGSHWSAFGEGVVLALIQIGGFGIMTLASLLALLVSGRLRLRTQLATQEERSLSVGGIRRVVLGVAGITLAVELATAAVLTVRFHIGHGLTAGNAVYHGIFYGISAFSNAGFGLRDDNLVGYAHDPWIVLPIAAACVLGALGFPVLFELLRSRPGARGGTRHRWSLHTRLTLLTSAVLLTVGTVMTCALEWSNPRTLGSLDWGDKLLDGFFTAASARTAGFTTVDTGAMEPATLLGICVLMFIGGGSAGTAGGIKVTTFAVLGAAILAEIRGRTDADIMGRRISAATLRQALTVALLGVGLVMAGTLVLLAVTRERADAVLAILFEAVSAFGTVGLSTGITGELPAVGQLTVIVMMFVGRVGPITLASALALRQRDRRYTLPEERPVIG</sequence>
<feature type="transmembrane region" description="Helical" evidence="8">
    <location>
        <begin position="205"/>
        <end position="228"/>
    </location>
</feature>